<comment type="similarity">
    <text evidence="8">Belongs to the NhaC Na(+)/H(+) (TC 2.A.35) antiporter family.</text>
</comment>
<dbReference type="Proteomes" id="UP000199200">
    <property type="component" value="Unassembled WGS sequence"/>
</dbReference>
<evidence type="ECO:0000313" key="12">
    <source>
        <dbReference type="Proteomes" id="UP000199200"/>
    </source>
</evidence>
<evidence type="ECO:0000256" key="1">
    <source>
        <dbReference type="ARBA" id="ARBA00004651"/>
    </source>
</evidence>
<dbReference type="Pfam" id="PF03553">
    <property type="entry name" value="Na_H_antiporter"/>
    <property type="match status" value="1"/>
</dbReference>
<keyword evidence="4" id="KW-1003">Cell membrane</keyword>
<keyword evidence="2" id="KW-0813">Transport</keyword>
<evidence type="ECO:0000256" key="8">
    <source>
        <dbReference type="ARBA" id="ARBA00038435"/>
    </source>
</evidence>
<evidence type="ECO:0000256" key="6">
    <source>
        <dbReference type="ARBA" id="ARBA00022989"/>
    </source>
</evidence>
<dbReference type="NCBIfam" id="TIGR00931">
    <property type="entry name" value="antiport_nhaC"/>
    <property type="match status" value="1"/>
</dbReference>
<keyword evidence="7 9" id="KW-0472">Membrane</keyword>
<dbReference type="InterPro" id="IPR004770">
    <property type="entry name" value="Na/H_antiport_NhaC"/>
</dbReference>
<evidence type="ECO:0000259" key="10">
    <source>
        <dbReference type="Pfam" id="PF03553"/>
    </source>
</evidence>
<evidence type="ECO:0000256" key="5">
    <source>
        <dbReference type="ARBA" id="ARBA00022692"/>
    </source>
</evidence>
<feature type="transmembrane region" description="Helical" evidence="9">
    <location>
        <begin position="345"/>
        <end position="367"/>
    </location>
</feature>
<dbReference type="EMBL" id="FNZF01000001">
    <property type="protein sequence ID" value="SEI94031.1"/>
    <property type="molecule type" value="Genomic_DNA"/>
</dbReference>
<feature type="transmembrane region" description="Helical" evidence="9">
    <location>
        <begin position="68"/>
        <end position="91"/>
    </location>
</feature>
<evidence type="ECO:0000256" key="4">
    <source>
        <dbReference type="ARBA" id="ARBA00022475"/>
    </source>
</evidence>
<proteinExistence type="inferred from homology"/>
<dbReference type="PANTHER" id="PTHR33451">
    <property type="entry name" value="MALATE-2H(+)/NA(+)-LACTATE ANTIPORTER"/>
    <property type="match status" value="1"/>
</dbReference>
<sequence length="457" mass="48473">MLQSSKLKLPVWEAVLVLLVVFTSISIGIILLGMNPHLPIIFSIIFLMVYGMFKGLPIHEIEKGMINGAASGLGAVYIFFFIGMLISSWMASGTIPSLMYYGFHLFSGLPLYFAVFVVTSIVGVAIGSAFTTAATIGVAFIGMATALDASLAITAGAIVSGAFLGDKMSPLSETTNLASETVGVPLFEHIKNMMWTTVPAFIISAVVFVIISPEKGQKTNDIETFLQALKDFSHISWVAFIPFIIVAVLAMRKVSAIPTLSAGIISSVVIAMIHDRTITFTEMADMLFSGFVMESNVDQLNSVLSGGGIESMMFSISLVLLALGMGGLLFLLGIIPAILEAVAGLLTSASRLISTTAFTAIGLNFFVGEQYLSILITGKAFEGQYTKLGYNKKALSRALEDAGTVINPLVPWGVAGVFIAGVLGVPTVEYVPFAIFCLLCPILTILSGVTKVGLTKQ</sequence>
<evidence type="ECO:0000256" key="2">
    <source>
        <dbReference type="ARBA" id="ARBA00022448"/>
    </source>
</evidence>
<dbReference type="InterPro" id="IPR018461">
    <property type="entry name" value="Na/H_Antiport_NhaC-like_C"/>
</dbReference>
<feature type="transmembrane region" description="Helical" evidence="9">
    <location>
        <begin position="402"/>
        <end position="424"/>
    </location>
</feature>
<dbReference type="OrthoDB" id="9762978at2"/>
<organism evidence="11 12">
    <name type="scientific">Bhargavaea ginsengi</name>
    <dbReference type="NCBI Taxonomy" id="426757"/>
    <lineage>
        <taxon>Bacteria</taxon>
        <taxon>Bacillati</taxon>
        <taxon>Bacillota</taxon>
        <taxon>Bacilli</taxon>
        <taxon>Bacillales</taxon>
        <taxon>Caryophanaceae</taxon>
        <taxon>Bhargavaea</taxon>
    </lineage>
</organism>
<keyword evidence="5 9" id="KW-0812">Transmembrane</keyword>
<feature type="transmembrane region" description="Helical" evidence="9">
    <location>
        <begin position="256"/>
        <end position="273"/>
    </location>
</feature>
<feature type="transmembrane region" description="Helical" evidence="9">
    <location>
        <begin position="232"/>
        <end position="250"/>
    </location>
</feature>
<feature type="transmembrane region" description="Helical" evidence="9">
    <location>
        <begin position="193"/>
        <end position="211"/>
    </location>
</feature>
<keyword evidence="3" id="KW-0050">Antiport</keyword>
<feature type="transmembrane region" description="Helical" evidence="9">
    <location>
        <begin position="12"/>
        <end position="32"/>
    </location>
</feature>
<keyword evidence="12" id="KW-1185">Reference proteome</keyword>
<dbReference type="InterPro" id="IPR052180">
    <property type="entry name" value="NhaC_Na-H+_Antiporter"/>
</dbReference>
<gene>
    <name evidence="11" type="ORF">SAMN04488127_0843</name>
</gene>
<feature type="transmembrane region" description="Helical" evidence="9">
    <location>
        <begin position="38"/>
        <end position="56"/>
    </location>
</feature>
<dbReference type="PANTHER" id="PTHR33451:SF6">
    <property type="entry name" value="NA(+)_H(+) ANTIPORTER NHAC"/>
    <property type="match status" value="1"/>
</dbReference>
<accession>A0A1H6UP45</accession>
<feature type="domain" description="Na+/H+ antiporter NhaC-like C-terminal" evidence="10">
    <location>
        <begin position="161"/>
        <end position="450"/>
    </location>
</feature>
<evidence type="ECO:0000256" key="7">
    <source>
        <dbReference type="ARBA" id="ARBA00023136"/>
    </source>
</evidence>
<dbReference type="RefSeq" id="WP_092050233.1">
    <property type="nucleotide sequence ID" value="NZ_FNZF01000001.1"/>
</dbReference>
<feature type="transmembrane region" description="Helical" evidence="9">
    <location>
        <begin position="318"/>
        <end position="339"/>
    </location>
</feature>
<evidence type="ECO:0000256" key="3">
    <source>
        <dbReference type="ARBA" id="ARBA00022449"/>
    </source>
</evidence>
<comment type="subcellular location">
    <subcellularLocation>
        <location evidence="1">Cell membrane</location>
        <topology evidence="1">Multi-pass membrane protein</topology>
    </subcellularLocation>
</comment>
<feature type="transmembrane region" description="Helical" evidence="9">
    <location>
        <begin position="138"/>
        <end position="164"/>
    </location>
</feature>
<name>A0A1H6UP45_9BACL</name>
<feature type="transmembrane region" description="Helical" evidence="9">
    <location>
        <begin position="430"/>
        <end position="454"/>
    </location>
</feature>
<reference evidence="12" key="1">
    <citation type="submission" date="2016-10" db="EMBL/GenBank/DDBJ databases">
        <authorList>
            <person name="Varghese N."/>
            <person name="Submissions S."/>
        </authorList>
    </citation>
    <scope>NUCLEOTIDE SEQUENCE [LARGE SCALE GENOMIC DNA]</scope>
    <source>
        <strain evidence="12">CGMCC 1.6763</strain>
    </source>
</reference>
<evidence type="ECO:0000313" key="11">
    <source>
        <dbReference type="EMBL" id="SEI94031.1"/>
    </source>
</evidence>
<protein>
    <submittedName>
        <fullName evidence="11">Na+:H+ antiporter, NhaC family</fullName>
    </submittedName>
</protein>
<dbReference type="AlphaFoldDB" id="A0A1H6UP45"/>
<evidence type="ECO:0000256" key="9">
    <source>
        <dbReference type="SAM" id="Phobius"/>
    </source>
</evidence>
<feature type="transmembrane region" description="Helical" evidence="9">
    <location>
        <begin position="111"/>
        <end position="131"/>
    </location>
</feature>
<keyword evidence="6 9" id="KW-1133">Transmembrane helix</keyword>
<dbReference type="GO" id="GO:0005886">
    <property type="term" value="C:plasma membrane"/>
    <property type="evidence" value="ECO:0007669"/>
    <property type="project" value="UniProtKB-SubCell"/>
</dbReference>
<dbReference type="GO" id="GO:0015297">
    <property type="term" value="F:antiporter activity"/>
    <property type="evidence" value="ECO:0007669"/>
    <property type="project" value="UniProtKB-KW"/>
</dbReference>